<keyword evidence="2 4" id="KW-0863">Zinc-finger</keyword>
<dbReference type="GO" id="GO:0008270">
    <property type="term" value="F:zinc ion binding"/>
    <property type="evidence" value="ECO:0007669"/>
    <property type="project" value="UniProtKB-KW"/>
</dbReference>
<evidence type="ECO:0000259" key="6">
    <source>
        <dbReference type="PROSITE" id="PS50089"/>
    </source>
</evidence>
<evidence type="ECO:0000256" key="3">
    <source>
        <dbReference type="ARBA" id="ARBA00022833"/>
    </source>
</evidence>
<feature type="non-terminal residue" evidence="7">
    <location>
        <position position="215"/>
    </location>
</feature>
<keyword evidence="1" id="KW-0479">Metal-binding</keyword>
<feature type="compositionally biased region" description="Polar residues" evidence="5">
    <location>
        <begin position="130"/>
        <end position="139"/>
    </location>
</feature>
<keyword evidence="3" id="KW-0862">Zinc</keyword>
<dbReference type="EMBL" id="CAXKWB010026458">
    <property type="protein sequence ID" value="CAL4130260.1"/>
    <property type="molecule type" value="Genomic_DNA"/>
</dbReference>
<dbReference type="InterPro" id="IPR001841">
    <property type="entry name" value="Znf_RING"/>
</dbReference>
<dbReference type="Proteomes" id="UP001497623">
    <property type="component" value="Unassembled WGS sequence"/>
</dbReference>
<evidence type="ECO:0000313" key="8">
    <source>
        <dbReference type="Proteomes" id="UP001497623"/>
    </source>
</evidence>
<feature type="compositionally biased region" description="Low complexity" evidence="5">
    <location>
        <begin position="94"/>
        <end position="110"/>
    </location>
</feature>
<evidence type="ECO:0000313" key="7">
    <source>
        <dbReference type="EMBL" id="CAL4130260.1"/>
    </source>
</evidence>
<dbReference type="PROSITE" id="PS50089">
    <property type="entry name" value="ZF_RING_2"/>
    <property type="match status" value="1"/>
</dbReference>
<comment type="caution">
    <text evidence="7">The sequence shown here is derived from an EMBL/GenBank/DDBJ whole genome shotgun (WGS) entry which is preliminary data.</text>
</comment>
<dbReference type="PROSITE" id="PS00518">
    <property type="entry name" value="ZF_RING_1"/>
    <property type="match status" value="1"/>
</dbReference>
<dbReference type="InterPro" id="IPR013083">
    <property type="entry name" value="Znf_RING/FYVE/PHD"/>
</dbReference>
<reference evidence="7 8" key="1">
    <citation type="submission" date="2024-05" db="EMBL/GenBank/DDBJ databases">
        <authorList>
            <person name="Wallberg A."/>
        </authorList>
    </citation>
    <scope>NUCLEOTIDE SEQUENCE [LARGE SCALE GENOMIC DNA]</scope>
</reference>
<feature type="region of interest" description="Disordered" evidence="5">
    <location>
        <begin position="67"/>
        <end position="215"/>
    </location>
</feature>
<dbReference type="SUPFAM" id="SSF57850">
    <property type="entry name" value="RING/U-box"/>
    <property type="match status" value="1"/>
</dbReference>
<dbReference type="AlphaFoldDB" id="A0AAV2RMI8"/>
<dbReference type="Gene3D" id="3.30.40.10">
    <property type="entry name" value="Zinc/RING finger domain, C3HC4 (zinc finger)"/>
    <property type="match status" value="1"/>
</dbReference>
<feature type="compositionally biased region" description="Low complexity" evidence="5">
    <location>
        <begin position="167"/>
        <end position="178"/>
    </location>
</feature>
<feature type="compositionally biased region" description="Polar residues" evidence="5">
    <location>
        <begin position="205"/>
        <end position="215"/>
    </location>
</feature>
<proteinExistence type="predicted"/>
<sequence length="215" mass="22190">QVLQDPVMLPACGHSLCRACLMGIKPQPPSCPICRKPHQGPPPEKLPTNYSVANLARTHHVDMPEVTRDEAATSPQQAPSAPLSLTPTSPLPSAPTSTLPLTSTSAPSSSHITDPSPTTAYAPSSALLDSPNTSLTPAPSSDSQSEIQSSLLTAPNSVSQTAPSPAPSRVSPSAPPLSEFSNSDMELIFAGLQASGPGEGYLDRPTSTDQLVPSQ</sequence>
<organism evidence="7 8">
    <name type="scientific">Meganyctiphanes norvegica</name>
    <name type="common">Northern krill</name>
    <name type="synonym">Thysanopoda norvegica</name>
    <dbReference type="NCBI Taxonomy" id="48144"/>
    <lineage>
        <taxon>Eukaryota</taxon>
        <taxon>Metazoa</taxon>
        <taxon>Ecdysozoa</taxon>
        <taxon>Arthropoda</taxon>
        <taxon>Crustacea</taxon>
        <taxon>Multicrustacea</taxon>
        <taxon>Malacostraca</taxon>
        <taxon>Eumalacostraca</taxon>
        <taxon>Eucarida</taxon>
        <taxon>Euphausiacea</taxon>
        <taxon>Euphausiidae</taxon>
        <taxon>Meganyctiphanes</taxon>
    </lineage>
</organism>
<accession>A0AAV2RMI8</accession>
<evidence type="ECO:0000256" key="1">
    <source>
        <dbReference type="ARBA" id="ARBA00022723"/>
    </source>
</evidence>
<feature type="non-terminal residue" evidence="7">
    <location>
        <position position="1"/>
    </location>
</feature>
<keyword evidence="8" id="KW-1185">Reference proteome</keyword>
<evidence type="ECO:0000256" key="4">
    <source>
        <dbReference type="PROSITE-ProRule" id="PRU00175"/>
    </source>
</evidence>
<dbReference type="InterPro" id="IPR017907">
    <property type="entry name" value="Znf_RING_CS"/>
</dbReference>
<evidence type="ECO:0000256" key="5">
    <source>
        <dbReference type="SAM" id="MobiDB-lite"/>
    </source>
</evidence>
<protein>
    <recommendedName>
        <fullName evidence="6">RING-type domain-containing protein</fullName>
    </recommendedName>
</protein>
<feature type="compositionally biased region" description="Low complexity" evidence="5">
    <location>
        <begin position="140"/>
        <end position="150"/>
    </location>
</feature>
<evidence type="ECO:0000256" key="2">
    <source>
        <dbReference type="ARBA" id="ARBA00022771"/>
    </source>
</evidence>
<name>A0AAV2RMI8_MEGNR</name>
<feature type="domain" description="RING-type" evidence="6">
    <location>
        <begin position="12"/>
        <end position="35"/>
    </location>
</feature>
<feature type="compositionally biased region" description="Polar residues" evidence="5">
    <location>
        <begin position="151"/>
        <end position="161"/>
    </location>
</feature>
<feature type="compositionally biased region" description="Polar residues" evidence="5">
    <location>
        <begin position="111"/>
        <end position="122"/>
    </location>
</feature>
<feature type="compositionally biased region" description="Low complexity" evidence="5">
    <location>
        <begin position="74"/>
        <end position="88"/>
    </location>
</feature>
<gene>
    <name evidence="7" type="ORF">MNOR_LOCUS26457</name>
</gene>